<feature type="active site" description="Proton acceptor" evidence="10">
    <location>
        <position position="65"/>
    </location>
</feature>
<evidence type="ECO:0000256" key="3">
    <source>
        <dbReference type="ARBA" id="ARBA00008184"/>
    </source>
</evidence>
<dbReference type="PANTHER" id="PTHR11264">
    <property type="entry name" value="URACIL-DNA GLYCOSYLASE"/>
    <property type="match status" value="1"/>
</dbReference>
<dbReference type="Proteomes" id="UP000184050">
    <property type="component" value="Unassembled WGS sequence"/>
</dbReference>
<dbReference type="SUPFAM" id="SSF52141">
    <property type="entry name" value="Uracil-DNA glycosylase-like"/>
    <property type="match status" value="1"/>
</dbReference>
<evidence type="ECO:0000256" key="1">
    <source>
        <dbReference type="ARBA" id="ARBA00001400"/>
    </source>
</evidence>
<dbReference type="InterPro" id="IPR002043">
    <property type="entry name" value="UDG_fam1"/>
</dbReference>
<dbReference type="Gene3D" id="3.40.470.10">
    <property type="entry name" value="Uracil-DNA glycosylase-like domain"/>
    <property type="match status" value="1"/>
</dbReference>
<proteinExistence type="inferred from homology"/>
<dbReference type="InterPro" id="IPR018085">
    <property type="entry name" value="Ura-DNA_Glyclase_AS"/>
</dbReference>
<comment type="similarity">
    <text evidence="3">Belongs to the uracil-DNA glycosylase (UDG) superfamily. UNG family.</text>
</comment>
<dbReference type="InterPro" id="IPR005122">
    <property type="entry name" value="Uracil-DNA_glycosylase-like"/>
</dbReference>
<keyword evidence="6" id="KW-0963">Cytoplasm</keyword>
<dbReference type="PROSITE" id="PS00130">
    <property type="entry name" value="U_DNA_GLYCOSYLASE"/>
    <property type="match status" value="1"/>
</dbReference>
<evidence type="ECO:0000259" key="11">
    <source>
        <dbReference type="Pfam" id="PF03167"/>
    </source>
</evidence>
<dbReference type="InterPro" id="IPR036895">
    <property type="entry name" value="Uracil-DNA_glycosylase-like_sf"/>
</dbReference>
<dbReference type="Pfam" id="PF03167">
    <property type="entry name" value="UDG"/>
    <property type="match status" value="1"/>
</dbReference>
<protein>
    <recommendedName>
        <fullName evidence="5">Uracil-DNA glycosylase</fullName>
        <ecNumber evidence="4">3.2.2.27</ecNumber>
    </recommendedName>
</protein>
<reference evidence="12 13" key="1">
    <citation type="submission" date="2016-11" db="EMBL/GenBank/DDBJ databases">
        <authorList>
            <person name="Jaros S."/>
            <person name="Januszkiewicz K."/>
            <person name="Wedrychowicz H."/>
        </authorList>
    </citation>
    <scope>NUCLEOTIDE SEQUENCE [LARGE SCALE GENOMIC DNA]</scope>
    <source>
        <strain evidence="12 13">DSM 27063</strain>
    </source>
</reference>
<dbReference type="GO" id="GO:0004844">
    <property type="term" value="F:uracil DNA N-glycosylase activity"/>
    <property type="evidence" value="ECO:0007669"/>
    <property type="project" value="UniProtKB-EC"/>
</dbReference>
<dbReference type="PANTHER" id="PTHR11264:SF8">
    <property type="entry name" value="URACIL-DNA GLYCOSYLASE-LIKE DOMAIN-CONTAINING PROTEIN"/>
    <property type="match status" value="1"/>
</dbReference>
<dbReference type="EMBL" id="FQZE01000004">
    <property type="protein sequence ID" value="SHI67128.1"/>
    <property type="molecule type" value="Genomic_DNA"/>
</dbReference>
<gene>
    <name evidence="12" type="ORF">SAMN05444280_104167</name>
</gene>
<organism evidence="12 13">
    <name type="scientific">Tangfeifania diversioriginum</name>
    <dbReference type="NCBI Taxonomy" id="1168035"/>
    <lineage>
        <taxon>Bacteria</taxon>
        <taxon>Pseudomonadati</taxon>
        <taxon>Bacteroidota</taxon>
        <taxon>Bacteroidia</taxon>
        <taxon>Marinilabiliales</taxon>
        <taxon>Prolixibacteraceae</taxon>
        <taxon>Tangfeifania</taxon>
    </lineage>
</organism>
<evidence type="ECO:0000256" key="6">
    <source>
        <dbReference type="ARBA" id="ARBA00022490"/>
    </source>
</evidence>
<accession>A0A1M6D2A3</accession>
<name>A0A1M6D2A3_9BACT</name>
<dbReference type="OrthoDB" id="9804372at2"/>
<comment type="function">
    <text evidence="2">Excises uracil residues from the DNA which can arise as a result of misincorporation of dUMP residues by DNA polymerase or due to deamination of cytosine.</text>
</comment>
<evidence type="ECO:0000313" key="12">
    <source>
        <dbReference type="EMBL" id="SHI67128.1"/>
    </source>
</evidence>
<keyword evidence="8" id="KW-0378">Hydrolase</keyword>
<comment type="catalytic activity">
    <reaction evidence="1">
        <text>Hydrolyzes single-stranded DNA or mismatched double-stranded DNA and polynucleotides, releasing free uracil.</text>
        <dbReference type="EC" id="3.2.2.27"/>
    </reaction>
</comment>
<keyword evidence="13" id="KW-1185">Reference proteome</keyword>
<dbReference type="AlphaFoldDB" id="A0A1M6D2A3"/>
<evidence type="ECO:0000256" key="9">
    <source>
        <dbReference type="ARBA" id="ARBA00023204"/>
    </source>
</evidence>
<evidence type="ECO:0000256" key="4">
    <source>
        <dbReference type="ARBA" id="ARBA00012030"/>
    </source>
</evidence>
<evidence type="ECO:0000313" key="13">
    <source>
        <dbReference type="Proteomes" id="UP000184050"/>
    </source>
</evidence>
<dbReference type="RefSeq" id="WP_073165973.1">
    <property type="nucleotide sequence ID" value="NZ_FQZE01000004.1"/>
</dbReference>
<sequence length="253" mass="28980">MQSEFLNQLSVHKNWEPFLTPETRNQILQIEKNVLGGEINPTSKNVLRFLTFPLASAKVVILGQDPYPQSGAATGRAFEVGNLKSWNQPFKNISLKNILRAIYKAYTGKVLKFSELKEKFDNEFPVLPPDRLFAHWEKEGVLLLNTSFTCSPGKPGSHRKNWEDFTLALLEFIQNNAEKATWFLWGNHAREATKNLKLQKSIFTMHPMMCYDLPGRESDFLFGTQNCFEPFLGEIDWTGFKLQKGLKSTATLF</sequence>
<keyword evidence="9" id="KW-0234">DNA repair</keyword>
<evidence type="ECO:0000256" key="8">
    <source>
        <dbReference type="ARBA" id="ARBA00022801"/>
    </source>
</evidence>
<evidence type="ECO:0000256" key="10">
    <source>
        <dbReference type="PROSITE-ProRule" id="PRU10072"/>
    </source>
</evidence>
<dbReference type="EC" id="3.2.2.27" evidence="4"/>
<evidence type="ECO:0000256" key="7">
    <source>
        <dbReference type="ARBA" id="ARBA00022763"/>
    </source>
</evidence>
<evidence type="ECO:0000256" key="2">
    <source>
        <dbReference type="ARBA" id="ARBA00002631"/>
    </source>
</evidence>
<dbReference type="CDD" id="cd10027">
    <property type="entry name" value="UDG-F1-like"/>
    <property type="match status" value="1"/>
</dbReference>
<dbReference type="STRING" id="1168035.SAMN05444280_104167"/>
<dbReference type="GO" id="GO:0097510">
    <property type="term" value="P:base-excision repair, AP site formation via deaminated base removal"/>
    <property type="evidence" value="ECO:0007669"/>
    <property type="project" value="TreeGrafter"/>
</dbReference>
<feature type="domain" description="Uracil-DNA glycosylase-like" evidence="11">
    <location>
        <begin position="54"/>
        <end position="207"/>
    </location>
</feature>
<evidence type="ECO:0000256" key="5">
    <source>
        <dbReference type="ARBA" id="ARBA00018429"/>
    </source>
</evidence>
<keyword evidence="7" id="KW-0227">DNA damage</keyword>